<sequence>MPPIAQRSIAIIGSFVGTLADLHGVVELARGGKLQAPPITMKPPGELGDILQALDERRAIGRTVLDFTRVQERG</sequence>
<dbReference type="Gene3D" id="3.40.50.720">
    <property type="entry name" value="NAD(P)-binding Rossmann-like Domain"/>
    <property type="match status" value="1"/>
</dbReference>
<dbReference type="AlphaFoldDB" id="A0A446CDQ1"/>
<dbReference type="EMBL" id="UFQC01000008">
    <property type="protein sequence ID" value="SSW65994.1"/>
    <property type="molecule type" value="Genomic_DNA"/>
</dbReference>
<accession>A0A446CDQ1</accession>
<reference evidence="1 2" key="1">
    <citation type="submission" date="2018-07" db="EMBL/GenBank/DDBJ databases">
        <authorList>
            <person name="Peeters C."/>
        </authorList>
    </citation>
    <scope>NUCLEOTIDE SEQUENCE [LARGE SCALE GENOMIC DNA]</scope>
    <source>
        <strain evidence="1 2">LMG 30378</strain>
    </source>
</reference>
<evidence type="ECO:0000313" key="2">
    <source>
        <dbReference type="Proteomes" id="UP000289465"/>
    </source>
</evidence>
<evidence type="ECO:0000313" key="1">
    <source>
        <dbReference type="EMBL" id="SSW65994.1"/>
    </source>
</evidence>
<organism evidence="1 2">
    <name type="scientific">Achromobacter veterisilvae</name>
    <dbReference type="NCBI Taxonomy" id="2069367"/>
    <lineage>
        <taxon>Bacteria</taxon>
        <taxon>Pseudomonadati</taxon>
        <taxon>Pseudomonadota</taxon>
        <taxon>Betaproteobacteria</taxon>
        <taxon>Burkholderiales</taxon>
        <taxon>Alcaligenaceae</taxon>
        <taxon>Achromobacter</taxon>
    </lineage>
</organism>
<name>A0A446CDQ1_9BURK</name>
<gene>
    <name evidence="1" type="ORF">AVE30378_01929</name>
</gene>
<evidence type="ECO:0008006" key="3">
    <source>
        <dbReference type="Google" id="ProtNLM"/>
    </source>
</evidence>
<dbReference type="Proteomes" id="UP000289465">
    <property type="component" value="Unassembled WGS sequence"/>
</dbReference>
<dbReference type="RefSeq" id="WP_244235003.1">
    <property type="nucleotide sequence ID" value="NZ_UFQC01000008.1"/>
</dbReference>
<proteinExistence type="predicted"/>
<dbReference type="Gene3D" id="3.90.180.10">
    <property type="entry name" value="Medium-chain alcohol dehydrogenases, catalytic domain"/>
    <property type="match status" value="1"/>
</dbReference>
<protein>
    <recommendedName>
        <fullName evidence="3">Alcohol dehydrogenase</fullName>
    </recommendedName>
</protein>